<reference evidence="2" key="1">
    <citation type="journal article" date="2021" name="Proc. Natl. Acad. Sci. U.S.A.">
        <title>A Catalog of Tens of Thousands of Viruses from Human Metagenomes Reveals Hidden Associations with Chronic Diseases.</title>
        <authorList>
            <person name="Tisza M.J."/>
            <person name="Buck C.B."/>
        </authorList>
    </citation>
    <scope>NUCLEOTIDE SEQUENCE</scope>
    <source>
        <strain evidence="2">CtBLh2</strain>
    </source>
</reference>
<sequence length="38" mass="4335">MQQLSETGYAIVLFRLLAVLESLAIFDVVVHGRNDFIR</sequence>
<accession>A0A8S5S321</accession>
<feature type="transmembrane region" description="Helical" evidence="1">
    <location>
        <begin position="12"/>
        <end position="30"/>
    </location>
</feature>
<evidence type="ECO:0000313" key="2">
    <source>
        <dbReference type="EMBL" id="DAF45413.1"/>
    </source>
</evidence>
<protein>
    <submittedName>
        <fullName evidence="2">Uncharacterized protein</fullName>
    </submittedName>
</protein>
<keyword evidence="1" id="KW-0472">Membrane</keyword>
<keyword evidence="1" id="KW-1133">Transmembrane helix</keyword>
<evidence type="ECO:0000256" key="1">
    <source>
        <dbReference type="SAM" id="Phobius"/>
    </source>
</evidence>
<name>A0A8S5S321_9CAUD</name>
<keyword evidence="1" id="KW-0812">Transmembrane</keyword>
<proteinExistence type="predicted"/>
<organism evidence="2">
    <name type="scientific">Siphoviridae sp. ctBLh2</name>
    <dbReference type="NCBI Taxonomy" id="2827803"/>
    <lineage>
        <taxon>Viruses</taxon>
        <taxon>Duplodnaviria</taxon>
        <taxon>Heunggongvirae</taxon>
        <taxon>Uroviricota</taxon>
        <taxon>Caudoviricetes</taxon>
    </lineage>
</organism>
<dbReference type="EMBL" id="BK032514">
    <property type="protein sequence ID" value="DAF45413.1"/>
    <property type="molecule type" value="Genomic_DNA"/>
</dbReference>